<evidence type="ECO:0000256" key="4">
    <source>
        <dbReference type="ARBA" id="ARBA00022679"/>
    </source>
</evidence>
<comment type="catalytic activity">
    <reaction evidence="6">
        <text>2'-phospho-[ligated tRNA] + NAD(+) = mature tRNA + ADP-alpha-D-ribose 1'',2''-cyclic phosphate + nicotinamide</text>
        <dbReference type="Rhea" id="RHEA:23324"/>
        <dbReference type="Rhea" id="RHEA-COMP:11106"/>
        <dbReference type="Rhea" id="RHEA-COMP:11107"/>
        <dbReference type="ChEBI" id="CHEBI:17154"/>
        <dbReference type="ChEBI" id="CHEBI:57540"/>
        <dbReference type="ChEBI" id="CHEBI:76596"/>
        <dbReference type="ChEBI" id="CHEBI:82883"/>
        <dbReference type="ChEBI" id="CHEBI:85027"/>
        <dbReference type="EC" id="2.7.1.160"/>
    </reaction>
</comment>
<protein>
    <recommendedName>
        <fullName evidence="3">2'-phosphotransferase</fullName>
        <ecNumber evidence="3">2.7.1.160</ecNumber>
    </recommendedName>
</protein>
<evidence type="ECO:0000313" key="8">
    <source>
        <dbReference type="Proteomes" id="UP000650833"/>
    </source>
</evidence>
<keyword evidence="5" id="KW-0520">NAD</keyword>
<dbReference type="AlphaFoldDB" id="A0A8H7UV90"/>
<dbReference type="Pfam" id="PF01885">
    <property type="entry name" value="PTS_2-RNA"/>
    <property type="match status" value="1"/>
</dbReference>
<dbReference type="InterPro" id="IPR002745">
    <property type="entry name" value="Ptrans_KptA/Tpt1"/>
</dbReference>
<evidence type="ECO:0000256" key="3">
    <source>
        <dbReference type="ARBA" id="ARBA00012007"/>
    </source>
</evidence>
<dbReference type="OrthoDB" id="419694at2759"/>
<proteinExistence type="inferred from homology"/>
<evidence type="ECO:0000256" key="1">
    <source>
        <dbReference type="ARBA" id="ARBA00003343"/>
    </source>
</evidence>
<dbReference type="InterPro" id="IPR042081">
    <property type="entry name" value="RNA_2'-PTrans_C"/>
</dbReference>
<dbReference type="InterPro" id="IPR042080">
    <property type="entry name" value="RNA_2'-PTrans_N"/>
</dbReference>
<dbReference type="Gene3D" id="1.10.10.970">
    <property type="entry name" value="RNA 2'-phosphotransferase, Tpt1/KptA family, N-terminal domain"/>
    <property type="match status" value="1"/>
</dbReference>
<sequence>MSEKNPPLSPKEEIQLSKLLSYLLRHGAVKEKLNISPEGFIAVDNILTRPKFKNVTFEQIQYLVDHNDKKRYELTESSTGEWLIRANQGHSLKTIISDSMLEKVIGPIDTPVIHGTSLQAWNQIKQQGLSKMNRNHIHFAIGLPNDPNVTSGIRKTSEVFIYINVEKARQDGIIFYKSKNNVILSDGIEGIIAPVYFEQVTDKRMNRLDV</sequence>
<comment type="caution">
    <text evidence="7">The sequence shown here is derived from an EMBL/GenBank/DDBJ whole genome shotgun (WGS) entry which is preliminary data.</text>
</comment>
<gene>
    <name evidence="7" type="ORF">INT46_006455</name>
</gene>
<evidence type="ECO:0000256" key="2">
    <source>
        <dbReference type="ARBA" id="ARBA00009836"/>
    </source>
</evidence>
<dbReference type="Proteomes" id="UP000650833">
    <property type="component" value="Unassembled WGS sequence"/>
</dbReference>
<reference evidence="7" key="1">
    <citation type="submission" date="2020-12" db="EMBL/GenBank/DDBJ databases">
        <title>Metabolic potential, ecology and presence of endohyphal bacteria is reflected in genomic diversity of Mucoromycotina.</title>
        <authorList>
            <person name="Muszewska A."/>
            <person name="Okrasinska A."/>
            <person name="Steczkiewicz K."/>
            <person name="Drgas O."/>
            <person name="Orlowska M."/>
            <person name="Perlinska-Lenart U."/>
            <person name="Aleksandrzak-Piekarczyk T."/>
            <person name="Szatraj K."/>
            <person name="Zielenkiewicz U."/>
            <person name="Pilsyk S."/>
            <person name="Malc E."/>
            <person name="Mieczkowski P."/>
            <person name="Kruszewska J.S."/>
            <person name="Biernat P."/>
            <person name="Pawlowska J."/>
        </authorList>
    </citation>
    <scope>NUCLEOTIDE SEQUENCE</scope>
    <source>
        <strain evidence="7">CBS 226.32</strain>
    </source>
</reference>
<dbReference type="EC" id="2.7.1.160" evidence="3"/>
<keyword evidence="8" id="KW-1185">Reference proteome</keyword>
<evidence type="ECO:0000256" key="6">
    <source>
        <dbReference type="ARBA" id="ARBA00047949"/>
    </source>
</evidence>
<comment type="function">
    <text evidence="1">Catalyzes the last step of tRNA splicing, the transfer of the splice junction 2'-phosphate from ligated tRNA to NAD to produce ADP-ribose 1''-2'' cyclic phosphate.</text>
</comment>
<organism evidence="7 8">
    <name type="scientific">Mucor plumbeus</name>
    <dbReference type="NCBI Taxonomy" id="97098"/>
    <lineage>
        <taxon>Eukaryota</taxon>
        <taxon>Fungi</taxon>
        <taxon>Fungi incertae sedis</taxon>
        <taxon>Mucoromycota</taxon>
        <taxon>Mucoromycotina</taxon>
        <taxon>Mucoromycetes</taxon>
        <taxon>Mucorales</taxon>
        <taxon>Mucorineae</taxon>
        <taxon>Mucoraceae</taxon>
        <taxon>Mucor</taxon>
    </lineage>
</organism>
<comment type="similarity">
    <text evidence="2">Belongs to the KptA/TPT1 family.</text>
</comment>
<dbReference type="SUPFAM" id="SSF56399">
    <property type="entry name" value="ADP-ribosylation"/>
    <property type="match status" value="1"/>
</dbReference>
<dbReference type="GO" id="GO:0000215">
    <property type="term" value="F:tRNA 2'-phosphotransferase activity"/>
    <property type="evidence" value="ECO:0007669"/>
    <property type="project" value="UniProtKB-EC"/>
</dbReference>
<dbReference type="GO" id="GO:0006388">
    <property type="term" value="P:tRNA splicing, via endonucleolytic cleavage and ligation"/>
    <property type="evidence" value="ECO:0007669"/>
    <property type="project" value="TreeGrafter"/>
</dbReference>
<dbReference type="Gene3D" id="3.20.170.30">
    <property type="match status" value="1"/>
</dbReference>
<accession>A0A8H7UV90</accession>
<dbReference type="PANTHER" id="PTHR12684:SF2">
    <property type="entry name" value="TRNA 2'-PHOSPHOTRANSFERASE 1"/>
    <property type="match status" value="1"/>
</dbReference>
<dbReference type="EMBL" id="JAEPRC010000454">
    <property type="protein sequence ID" value="KAG2196940.1"/>
    <property type="molecule type" value="Genomic_DNA"/>
</dbReference>
<evidence type="ECO:0000256" key="5">
    <source>
        <dbReference type="ARBA" id="ARBA00023027"/>
    </source>
</evidence>
<dbReference type="PANTHER" id="PTHR12684">
    <property type="entry name" value="PUTATIVE PHOSPHOTRANSFERASE"/>
    <property type="match status" value="1"/>
</dbReference>
<name>A0A8H7UV90_9FUNG</name>
<keyword evidence="4" id="KW-0808">Transferase</keyword>
<evidence type="ECO:0000313" key="7">
    <source>
        <dbReference type="EMBL" id="KAG2196940.1"/>
    </source>
</evidence>